<dbReference type="AlphaFoldDB" id="A0A385SR01"/>
<keyword evidence="2" id="KW-0964">Secreted</keyword>
<evidence type="ECO:0000313" key="7">
    <source>
        <dbReference type="Proteomes" id="UP000266183"/>
    </source>
</evidence>
<gene>
    <name evidence="6" type="ORF">D4L85_18210</name>
</gene>
<keyword evidence="4" id="KW-0472">Membrane</keyword>
<dbReference type="Pfam" id="PF00746">
    <property type="entry name" value="Gram_pos_anchor"/>
    <property type="match status" value="1"/>
</dbReference>
<keyword evidence="3" id="KW-0572">Peptidoglycan-anchor</keyword>
<feature type="transmembrane region" description="Helical" evidence="4">
    <location>
        <begin position="6"/>
        <end position="27"/>
    </location>
</feature>
<evidence type="ECO:0000256" key="1">
    <source>
        <dbReference type="ARBA" id="ARBA00022512"/>
    </source>
</evidence>
<dbReference type="RefSeq" id="WP_119755638.1">
    <property type="nucleotide sequence ID" value="NZ_CP032382.1"/>
</dbReference>
<dbReference type="Proteomes" id="UP000266183">
    <property type="component" value="Chromosome"/>
</dbReference>
<evidence type="ECO:0000256" key="2">
    <source>
        <dbReference type="ARBA" id="ARBA00022525"/>
    </source>
</evidence>
<keyword evidence="7" id="KW-1185">Reference proteome</keyword>
<name>A0A385SR01_9BACT</name>
<dbReference type="InterPro" id="IPR019931">
    <property type="entry name" value="LPXTG_anchor"/>
</dbReference>
<protein>
    <submittedName>
        <fullName evidence="6">LPXTG cell wall anchor domain-containing protein</fullName>
    </submittedName>
</protein>
<organism evidence="6 7">
    <name type="scientific">Chryseolinea soli</name>
    <dbReference type="NCBI Taxonomy" id="2321403"/>
    <lineage>
        <taxon>Bacteria</taxon>
        <taxon>Pseudomonadati</taxon>
        <taxon>Bacteroidota</taxon>
        <taxon>Cytophagia</taxon>
        <taxon>Cytophagales</taxon>
        <taxon>Fulvivirgaceae</taxon>
        <taxon>Chryseolinea</taxon>
    </lineage>
</organism>
<keyword evidence="1" id="KW-0134">Cell wall</keyword>
<dbReference type="EMBL" id="CP032382">
    <property type="protein sequence ID" value="AYB32385.1"/>
    <property type="molecule type" value="Genomic_DNA"/>
</dbReference>
<evidence type="ECO:0000256" key="3">
    <source>
        <dbReference type="ARBA" id="ARBA00023088"/>
    </source>
</evidence>
<dbReference type="NCBIfam" id="TIGR01167">
    <property type="entry name" value="LPXTG_anchor"/>
    <property type="match status" value="1"/>
</dbReference>
<reference evidence="7" key="1">
    <citation type="submission" date="2018-09" db="EMBL/GenBank/DDBJ databases">
        <title>Chryseolinea sp. KIS68-18 isolated from soil.</title>
        <authorList>
            <person name="Weon H.-Y."/>
            <person name="Kwon S.-W."/>
            <person name="Lee S.A."/>
        </authorList>
    </citation>
    <scope>NUCLEOTIDE SEQUENCE [LARGE SCALE GENOMIC DNA]</scope>
    <source>
        <strain evidence="7">KIS68-18</strain>
    </source>
</reference>
<evidence type="ECO:0000313" key="6">
    <source>
        <dbReference type="EMBL" id="AYB32385.1"/>
    </source>
</evidence>
<keyword evidence="4" id="KW-0812">Transmembrane</keyword>
<keyword evidence="4" id="KW-1133">Transmembrane helix</keyword>
<proteinExistence type="predicted"/>
<dbReference type="KEGG" id="chk:D4L85_18210"/>
<evidence type="ECO:0000256" key="4">
    <source>
        <dbReference type="SAM" id="Phobius"/>
    </source>
</evidence>
<feature type="domain" description="Gram-positive cocci surface proteins LPxTG" evidence="5">
    <location>
        <begin position="2"/>
        <end position="34"/>
    </location>
</feature>
<evidence type="ECO:0000259" key="5">
    <source>
        <dbReference type="Pfam" id="PF00746"/>
    </source>
</evidence>
<accession>A0A385SR01</accession>
<sequence length="54" mass="5591">MTGDNITNIILAVIAAISAGAAVTFYVKSKKSNKSIIKGNKVGGDLAGRDIKKK</sequence>